<evidence type="ECO:0000256" key="20">
    <source>
        <dbReference type="SAM" id="Phobius"/>
    </source>
</evidence>
<comment type="function">
    <text evidence="17">Member of the two-component regulatory system NreB/NreC involved in the control of dissimilatory nitrate/nitrite reduction in response to oxygen. NreB functions as a direct oxygen sensor histidine kinase which is autophosphorylated, in the absence of oxygen, probably at the conserved histidine residue, and transfers its phosphate group probably to a conserved aspartate residue of NreC. NreB/NreC activates the expression of the nitrate (narGHJI) and nitrite (nir) reductase operons, as well as the putative nitrate transporter gene narT.</text>
</comment>
<comment type="subcellular location">
    <subcellularLocation>
        <location evidence="3">Cytoplasm</location>
    </subcellularLocation>
</comment>
<dbReference type="Gene3D" id="3.30.565.10">
    <property type="entry name" value="Histidine kinase-like ATPase, C-terminal domain"/>
    <property type="match status" value="1"/>
</dbReference>
<dbReference type="SUPFAM" id="SSF55874">
    <property type="entry name" value="ATPase domain of HSP90 chaperone/DNA topoisomerase II/histidine kinase"/>
    <property type="match status" value="1"/>
</dbReference>
<evidence type="ECO:0000256" key="6">
    <source>
        <dbReference type="ARBA" id="ARBA00022485"/>
    </source>
</evidence>
<protein>
    <recommendedName>
        <fullName evidence="5">Oxygen sensor histidine kinase NreB</fullName>
        <ecNumber evidence="4">2.7.13.3</ecNumber>
    </recommendedName>
    <alternativeName>
        <fullName evidence="18">Nitrogen regulation protein B</fullName>
    </alternativeName>
</protein>
<keyword evidence="15" id="KW-0902">Two-component regulatory system</keyword>
<evidence type="ECO:0000313" key="23">
    <source>
        <dbReference type="Proteomes" id="UP000778797"/>
    </source>
</evidence>
<dbReference type="InterPro" id="IPR004358">
    <property type="entry name" value="Sig_transdc_His_kin-like_C"/>
</dbReference>
<dbReference type="PANTHER" id="PTHR24421:SF10">
    <property type="entry name" value="NITRATE_NITRITE SENSOR PROTEIN NARQ"/>
    <property type="match status" value="1"/>
</dbReference>
<evidence type="ECO:0000256" key="9">
    <source>
        <dbReference type="ARBA" id="ARBA00022679"/>
    </source>
</evidence>
<dbReference type="InterPro" id="IPR011712">
    <property type="entry name" value="Sig_transdc_His_kin_sub3_dim/P"/>
</dbReference>
<keyword evidence="20" id="KW-0812">Transmembrane</keyword>
<reference evidence="23" key="2">
    <citation type="submission" date="2023-07" db="EMBL/GenBank/DDBJ databases">
        <title>Genome of Winogradskyella sp. E313.</title>
        <authorList>
            <person name="Zhou Y."/>
        </authorList>
    </citation>
    <scope>NUCLEOTIDE SEQUENCE [LARGE SCALE GENOMIC DNA]</scope>
    <source>
        <strain evidence="23">E313</strain>
    </source>
</reference>
<evidence type="ECO:0000256" key="8">
    <source>
        <dbReference type="ARBA" id="ARBA00022553"/>
    </source>
</evidence>
<keyword evidence="10" id="KW-0479">Metal-binding</keyword>
<keyword evidence="8" id="KW-0597">Phosphoprotein</keyword>
<sequence>MSINYMYAQEFNYYIEKLKISNLDSVNNYKTNPRLNEEEKNYIQKQIFLIKKGEVTAPKKDNDNSILNNLLKGDYYLFKKNTNDSLSFNYYVEALKSSEEKNDTLLITESCRKIMLQLYKSRRAVEVYPTYLKIYKNFLYDNNEKANYIFYYYNHQTTITRIATINELKDGLKLAHKASNKYLQGKFNQLIGLFYQYYINELDSALTHQFKAKRIFEKKPYTLFVNELYGVNANIGLMYQGKGELDIAQSYFEEASKINIPNYKYLEKVKIRGLLATNYYLKKDYKKAYDYIIEQNKYLDTLNEYDKANKVNEINTKYKTAKKEKENLILESKRKRNQNIAIGLASSLALGSIIAFLLFKSTKRKQKLAEQEKEIETQKLTTVLKEQELNAIDAMIEGQEKERQRIANDLHDDLGGLMTTVKWHFNALKENGSTELYDKTNTLLDEAYQKIRSVSHAKNSGVIAKQGLLKAVKEMANKVSVANRLEIEVIDHGLENRLENSLELTIFRIIQELTANTIKHAQATETNIHITNHDDSLNIMVEDNGIGFNPNQITKTSKGMGISSIDKRVEHLNGKMTIESEIYKGTTIIIDIPL</sequence>
<dbReference type="Gene3D" id="1.20.5.1930">
    <property type="match status" value="1"/>
</dbReference>
<evidence type="ECO:0000256" key="19">
    <source>
        <dbReference type="SAM" id="Coils"/>
    </source>
</evidence>
<feature type="coiled-coil region" evidence="19">
    <location>
        <begin position="311"/>
        <end position="338"/>
    </location>
</feature>
<comment type="catalytic activity">
    <reaction evidence="1">
        <text>ATP + protein L-histidine = ADP + protein N-phospho-L-histidine.</text>
        <dbReference type="EC" id="2.7.13.3"/>
    </reaction>
</comment>
<comment type="caution">
    <text evidence="22">The sequence shown here is derived from an EMBL/GenBank/DDBJ whole genome shotgun (WGS) entry which is preliminary data.</text>
</comment>
<evidence type="ECO:0000256" key="7">
    <source>
        <dbReference type="ARBA" id="ARBA00022490"/>
    </source>
</evidence>
<dbReference type="CDD" id="cd16917">
    <property type="entry name" value="HATPase_UhpB-NarQ-NarX-like"/>
    <property type="match status" value="1"/>
</dbReference>
<keyword evidence="20" id="KW-0472">Membrane</keyword>
<evidence type="ECO:0000256" key="11">
    <source>
        <dbReference type="ARBA" id="ARBA00022741"/>
    </source>
</evidence>
<proteinExistence type="predicted"/>
<dbReference type="InterPro" id="IPR003594">
    <property type="entry name" value="HATPase_dom"/>
</dbReference>
<evidence type="ECO:0000256" key="16">
    <source>
        <dbReference type="ARBA" id="ARBA00023014"/>
    </source>
</evidence>
<dbReference type="RefSeq" id="WP_227476943.1">
    <property type="nucleotide sequence ID" value="NZ_JAFMPT010000008.1"/>
</dbReference>
<dbReference type="InterPro" id="IPR050482">
    <property type="entry name" value="Sensor_HK_TwoCompSys"/>
</dbReference>
<evidence type="ECO:0000313" key="22">
    <source>
        <dbReference type="EMBL" id="MCC1484497.1"/>
    </source>
</evidence>
<accession>A0ABS8EQB9</accession>
<evidence type="ECO:0000256" key="3">
    <source>
        <dbReference type="ARBA" id="ARBA00004496"/>
    </source>
</evidence>
<keyword evidence="6" id="KW-0004">4Fe-4S</keyword>
<evidence type="ECO:0000256" key="13">
    <source>
        <dbReference type="ARBA" id="ARBA00022840"/>
    </source>
</evidence>
<gene>
    <name evidence="22" type="ORF">J1C55_07860</name>
</gene>
<dbReference type="Gene3D" id="1.25.40.10">
    <property type="entry name" value="Tetratricopeptide repeat domain"/>
    <property type="match status" value="1"/>
</dbReference>
<evidence type="ECO:0000256" key="14">
    <source>
        <dbReference type="ARBA" id="ARBA00023004"/>
    </source>
</evidence>
<dbReference type="EMBL" id="JAFMPT010000008">
    <property type="protein sequence ID" value="MCC1484497.1"/>
    <property type="molecule type" value="Genomic_DNA"/>
</dbReference>
<evidence type="ECO:0000256" key="15">
    <source>
        <dbReference type="ARBA" id="ARBA00023012"/>
    </source>
</evidence>
<evidence type="ECO:0000256" key="5">
    <source>
        <dbReference type="ARBA" id="ARBA00017322"/>
    </source>
</evidence>
<dbReference type="InterPro" id="IPR011990">
    <property type="entry name" value="TPR-like_helical_dom_sf"/>
</dbReference>
<keyword evidence="9" id="KW-0808">Transferase</keyword>
<evidence type="ECO:0000256" key="4">
    <source>
        <dbReference type="ARBA" id="ARBA00012438"/>
    </source>
</evidence>
<dbReference type="Pfam" id="PF07730">
    <property type="entry name" value="HisKA_3"/>
    <property type="match status" value="1"/>
</dbReference>
<dbReference type="InterPro" id="IPR005467">
    <property type="entry name" value="His_kinase_dom"/>
</dbReference>
<keyword evidence="23" id="KW-1185">Reference proteome</keyword>
<feature type="domain" description="Histidine kinase" evidence="21">
    <location>
        <begin position="506"/>
        <end position="594"/>
    </location>
</feature>
<evidence type="ECO:0000256" key="17">
    <source>
        <dbReference type="ARBA" id="ARBA00024827"/>
    </source>
</evidence>
<evidence type="ECO:0000256" key="18">
    <source>
        <dbReference type="ARBA" id="ARBA00030800"/>
    </source>
</evidence>
<evidence type="ECO:0000256" key="10">
    <source>
        <dbReference type="ARBA" id="ARBA00022723"/>
    </source>
</evidence>
<name>A0ABS8EQB9_9FLAO</name>
<keyword evidence="19" id="KW-0175">Coiled coil</keyword>
<keyword evidence="12" id="KW-0418">Kinase</keyword>
<reference evidence="23" key="1">
    <citation type="submission" date="2021-03" db="EMBL/GenBank/DDBJ databases">
        <title>Genome of Cognatishimia sp. F0-27.</title>
        <authorList>
            <person name="Ping X."/>
        </authorList>
    </citation>
    <scope>NUCLEOTIDE SEQUENCE [LARGE SCALE GENOMIC DNA]</scope>
    <source>
        <strain evidence="23">E313</strain>
    </source>
</reference>
<keyword evidence="7" id="KW-0963">Cytoplasm</keyword>
<comment type="cofactor">
    <cofactor evidence="2">
        <name>[4Fe-4S] cluster</name>
        <dbReference type="ChEBI" id="CHEBI:49883"/>
    </cofactor>
</comment>
<dbReference type="PRINTS" id="PR00344">
    <property type="entry name" value="BCTRLSENSOR"/>
</dbReference>
<keyword evidence="20" id="KW-1133">Transmembrane helix</keyword>
<keyword evidence="16" id="KW-0411">Iron-sulfur</keyword>
<keyword evidence="13" id="KW-0067">ATP-binding</keyword>
<evidence type="ECO:0000256" key="1">
    <source>
        <dbReference type="ARBA" id="ARBA00000085"/>
    </source>
</evidence>
<dbReference type="EC" id="2.7.13.3" evidence="4"/>
<keyword evidence="14" id="KW-0408">Iron</keyword>
<feature type="transmembrane region" description="Helical" evidence="20">
    <location>
        <begin position="340"/>
        <end position="359"/>
    </location>
</feature>
<evidence type="ECO:0000256" key="12">
    <source>
        <dbReference type="ARBA" id="ARBA00022777"/>
    </source>
</evidence>
<dbReference type="Proteomes" id="UP000778797">
    <property type="component" value="Unassembled WGS sequence"/>
</dbReference>
<dbReference type="SMART" id="SM00387">
    <property type="entry name" value="HATPase_c"/>
    <property type="match status" value="1"/>
</dbReference>
<dbReference type="PANTHER" id="PTHR24421">
    <property type="entry name" value="NITRATE/NITRITE SENSOR PROTEIN NARX-RELATED"/>
    <property type="match status" value="1"/>
</dbReference>
<organism evidence="22 23">
    <name type="scientific">Winogradskyella immobilis</name>
    <dbReference type="NCBI Taxonomy" id="2816852"/>
    <lineage>
        <taxon>Bacteria</taxon>
        <taxon>Pseudomonadati</taxon>
        <taxon>Bacteroidota</taxon>
        <taxon>Flavobacteriia</taxon>
        <taxon>Flavobacteriales</taxon>
        <taxon>Flavobacteriaceae</taxon>
        <taxon>Winogradskyella</taxon>
    </lineage>
</organism>
<evidence type="ECO:0000259" key="21">
    <source>
        <dbReference type="PROSITE" id="PS50109"/>
    </source>
</evidence>
<dbReference type="Pfam" id="PF02518">
    <property type="entry name" value="HATPase_c"/>
    <property type="match status" value="1"/>
</dbReference>
<evidence type="ECO:0000256" key="2">
    <source>
        <dbReference type="ARBA" id="ARBA00001966"/>
    </source>
</evidence>
<dbReference type="InterPro" id="IPR036890">
    <property type="entry name" value="HATPase_C_sf"/>
</dbReference>
<keyword evidence="11" id="KW-0547">Nucleotide-binding</keyword>
<dbReference type="PROSITE" id="PS50109">
    <property type="entry name" value="HIS_KIN"/>
    <property type="match status" value="1"/>
</dbReference>